<dbReference type="SUPFAM" id="SSF46785">
    <property type="entry name" value="Winged helix' DNA-binding domain"/>
    <property type="match status" value="1"/>
</dbReference>
<name>A0A9X4KWE1_9BACL</name>
<keyword evidence="3" id="KW-0238">DNA-binding</keyword>
<organism evidence="7 8">
    <name type="scientific">Cohnella rhizosphaerae</name>
    <dbReference type="NCBI Taxonomy" id="1457232"/>
    <lineage>
        <taxon>Bacteria</taxon>
        <taxon>Bacillati</taxon>
        <taxon>Bacillota</taxon>
        <taxon>Bacilli</taxon>
        <taxon>Bacillales</taxon>
        <taxon>Paenibacillaceae</taxon>
        <taxon>Cohnella</taxon>
    </lineage>
</organism>
<comment type="similarity">
    <text evidence="1">Belongs to the LysR transcriptional regulatory family.</text>
</comment>
<proteinExistence type="inferred from homology"/>
<evidence type="ECO:0000256" key="4">
    <source>
        <dbReference type="ARBA" id="ARBA00023163"/>
    </source>
</evidence>
<dbReference type="Gene3D" id="3.40.190.290">
    <property type="match status" value="1"/>
</dbReference>
<dbReference type="SUPFAM" id="SSF53850">
    <property type="entry name" value="Periplasmic binding protein-like II"/>
    <property type="match status" value="1"/>
</dbReference>
<protein>
    <submittedName>
        <fullName evidence="7">LysR family transcriptional regulator</fullName>
    </submittedName>
</protein>
<dbReference type="Proteomes" id="UP001153404">
    <property type="component" value="Unassembled WGS sequence"/>
</dbReference>
<evidence type="ECO:0000256" key="2">
    <source>
        <dbReference type="ARBA" id="ARBA00023015"/>
    </source>
</evidence>
<dbReference type="FunFam" id="1.10.10.10:FF:000001">
    <property type="entry name" value="LysR family transcriptional regulator"/>
    <property type="match status" value="1"/>
</dbReference>
<dbReference type="Pfam" id="PF03466">
    <property type="entry name" value="LysR_substrate"/>
    <property type="match status" value="1"/>
</dbReference>
<feature type="compositionally biased region" description="Basic and acidic residues" evidence="5">
    <location>
        <begin position="308"/>
        <end position="325"/>
    </location>
</feature>
<dbReference type="Pfam" id="PF00126">
    <property type="entry name" value="HTH_1"/>
    <property type="match status" value="1"/>
</dbReference>
<feature type="domain" description="HTH lysR-type" evidence="6">
    <location>
        <begin position="1"/>
        <end position="58"/>
    </location>
</feature>
<dbReference type="PANTHER" id="PTHR30126">
    <property type="entry name" value="HTH-TYPE TRANSCRIPTIONAL REGULATOR"/>
    <property type="match status" value="1"/>
</dbReference>
<evidence type="ECO:0000256" key="1">
    <source>
        <dbReference type="ARBA" id="ARBA00009437"/>
    </source>
</evidence>
<evidence type="ECO:0000313" key="7">
    <source>
        <dbReference type="EMBL" id="MDG0811733.1"/>
    </source>
</evidence>
<gene>
    <name evidence="7" type="ORF">OMP40_21965</name>
</gene>
<dbReference type="InterPro" id="IPR000847">
    <property type="entry name" value="LysR_HTH_N"/>
</dbReference>
<dbReference type="PRINTS" id="PR00039">
    <property type="entry name" value="HTHLYSR"/>
</dbReference>
<accession>A0A9X4KWE1</accession>
<feature type="region of interest" description="Disordered" evidence="5">
    <location>
        <begin position="288"/>
        <end position="325"/>
    </location>
</feature>
<dbReference type="InterPro" id="IPR036390">
    <property type="entry name" value="WH_DNA-bd_sf"/>
</dbReference>
<keyword evidence="8" id="KW-1185">Reference proteome</keyword>
<dbReference type="InterPro" id="IPR005119">
    <property type="entry name" value="LysR_subst-bd"/>
</dbReference>
<dbReference type="AlphaFoldDB" id="A0A9X4KWE1"/>
<reference evidence="7" key="1">
    <citation type="submission" date="2022-10" db="EMBL/GenBank/DDBJ databases">
        <title>Comparative genomic analysis of Cohnella hashimotonis sp. nov., isolated from the International Space Station.</title>
        <authorList>
            <person name="Simpson A."/>
            <person name="Venkateswaran K."/>
        </authorList>
    </citation>
    <scope>NUCLEOTIDE SEQUENCE</scope>
    <source>
        <strain evidence="7">DSM 28161</strain>
    </source>
</reference>
<dbReference type="InterPro" id="IPR036388">
    <property type="entry name" value="WH-like_DNA-bd_sf"/>
</dbReference>
<dbReference type="PROSITE" id="PS50931">
    <property type="entry name" value="HTH_LYSR"/>
    <property type="match status" value="1"/>
</dbReference>
<keyword evidence="2" id="KW-0805">Transcription regulation</keyword>
<evidence type="ECO:0000256" key="3">
    <source>
        <dbReference type="ARBA" id="ARBA00023125"/>
    </source>
</evidence>
<keyword evidence="4" id="KW-0804">Transcription</keyword>
<evidence type="ECO:0000313" key="8">
    <source>
        <dbReference type="Proteomes" id="UP001153404"/>
    </source>
</evidence>
<sequence>MESGDLRVFQAVALEGTVTAAAAKLGYVQSNVTARIRQLETDLGKPLFHRHNRGMTLTADGKLLLDYAGRIVGLLDEAAKAVSSPEGPLGSLAIASTQSCAAVRLPKLLAGYHRQYPDVDLSLSTGHSAAVLEKVLRYEADGGFLAGPWPEDVHAVPAFDEEIVLVSAAEHSETDALAGAPLLVFTDGCYYRSVLERWTKDRAWSQPRIMEFGTLEAIVGGVSAGLGISLLPLSVVAKAAAEGLLRVHSLPKPYNRIRTYFVIRKDAYVSGPLSLFLEELAGTREAADGLARELGGGSAKEPGQTHEVGQDKAPRRGKRKGEITA</sequence>
<dbReference type="RefSeq" id="WP_277534953.1">
    <property type="nucleotide sequence ID" value="NZ_JAPDIA010000007.1"/>
</dbReference>
<evidence type="ECO:0000259" key="6">
    <source>
        <dbReference type="PROSITE" id="PS50931"/>
    </source>
</evidence>
<comment type="caution">
    <text evidence="7">The sequence shown here is derived from an EMBL/GenBank/DDBJ whole genome shotgun (WGS) entry which is preliminary data.</text>
</comment>
<dbReference type="Gene3D" id="1.10.10.10">
    <property type="entry name" value="Winged helix-like DNA-binding domain superfamily/Winged helix DNA-binding domain"/>
    <property type="match status" value="1"/>
</dbReference>
<dbReference type="GO" id="GO:0003700">
    <property type="term" value="F:DNA-binding transcription factor activity"/>
    <property type="evidence" value="ECO:0007669"/>
    <property type="project" value="InterPro"/>
</dbReference>
<dbReference type="GO" id="GO:0000976">
    <property type="term" value="F:transcription cis-regulatory region binding"/>
    <property type="evidence" value="ECO:0007669"/>
    <property type="project" value="TreeGrafter"/>
</dbReference>
<dbReference type="EMBL" id="JAPDIA010000007">
    <property type="protein sequence ID" value="MDG0811733.1"/>
    <property type="molecule type" value="Genomic_DNA"/>
</dbReference>
<evidence type="ECO:0000256" key="5">
    <source>
        <dbReference type="SAM" id="MobiDB-lite"/>
    </source>
</evidence>
<dbReference type="PANTHER" id="PTHR30126:SF40">
    <property type="entry name" value="HTH-TYPE TRANSCRIPTIONAL REGULATOR GLTR"/>
    <property type="match status" value="1"/>
</dbReference>